<feature type="transmembrane region" description="Helical" evidence="1">
    <location>
        <begin position="251"/>
        <end position="281"/>
    </location>
</feature>
<dbReference type="EMBL" id="ADMD01000009">
    <property type="protein sequence ID" value="EJZ83259.1"/>
    <property type="molecule type" value="Genomic_DNA"/>
</dbReference>
<name>K0YUU3_9ACTN</name>
<dbReference type="eggNOG" id="COG1277">
    <property type="taxonomic scope" value="Bacteria"/>
</dbReference>
<keyword evidence="3" id="KW-1185">Reference proteome</keyword>
<comment type="caution">
    <text evidence="2">The sequence shown here is derived from an EMBL/GenBank/DDBJ whole genome shotgun (WGS) entry which is preliminary data.</text>
</comment>
<dbReference type="AlphaFoldDB" id="K0YUU3"/>
<keyword evidence="1" id="KW-1133">Transmembrane helix</keyword>
<keyword evidence="1" id="KW-0812">Transmembrane</keyword>
<dbReference type="GO" id="GO:0140359">
    <property type="term" value="F:ABC-type transporter activity"/>
    <property type="evidence" value="ECO:0007669"/>
    <property type="project" value="InterPro"/>
</dbReference>
<evidence type="ECO:0000256" key="1">
    <source>
        <dbReference type="SAM" id="Phobius"/>
    </source>
</evidence>
<feature type="transmembrane region" description="Helical" evidence="1">
    <location>
        <begin position="301"/>
        <end position="328"/>
    </location>
</feature>
<dbReference type="Pfam" id="PF12679">
    <property type="entry name" value="ABC2_membrane_2"/>
    <property type="match status" value="1"/>
</dbReference>
<evidence type="ECO:0000313" key="3">
    <source>
        <dbReference type="Proteomes" id="UP000006069"/>
    </source>
</evidence>
<dbReference type="HOGENOM" id="CLU_052940_2_1_11"/>
<reference evidence="2 3" key="1">
    <citation type="submission" date="2012-08" db="EMBL/GenBank/DDBJ databases">
        <title>The Genome Sequence of Slackia piriformis YIT 12062.</title>
        <authorList>
            <consortium name="The Broad Institute Genome Sequencing Platform"/>
            <person name="Earl A."/>
            <person name="Ward D."/>
            <person name="Feldgarden M."/>
            <person name="Gevers D."/>
            <person name="Morotomi M."/>
            <person name="Walker B."/>
            <person name="Young S.K."/>
            <person name="Zeng Q."/>
            <person name="Gargeya S."/>
            <person name="Fitzgerald M."/>
            <person name="Haas B."/>
            <person name="Abouelleil A."/>
            <person name="Alvarado L."/>
            <person name="Arachchi H.M."/>
            <person name="Berlin A.M."/>
            <person name="Chapman S.B."/>
            <person name="Goldberg J."/>
            <person name="Griggs A."/>
            <person name="Gujja S."/>
            <person name="Hansen M."/>
            <person name="Howarth C."/>
            <person name="Imamovic A."/>
            <person name="Larimer J."/>
            <person name="McCowen C."/>
            <person name="Montmayeur A."/>
            <person name="Murphy C."/>
            <person name="Neiman D."/>
            <person name="Pearson M."/>
            <person name="Priest M."/>
            <person name="Roberts A."/>
            <person name="Saif S."/>
            <person name="Shea T."/>
            <person name="Sisk P."/>
            <person name="Sykes S."/>
            <person name="Wortman J."/>
            <person name="Nusbaum C."/>
            <person name="Birren B."/>
        </authorList>
    </citation>
    <scope>NUCLEOTIDE SEQUENCE [LARGE SCALE GENOMIC DNA]</scope>
    <source>
        <strain evidence="2 3">YIT 12062</strain>
    </source>
</reference>
<accession>K0YUU3</accession>
<dbReference type="PANTHER" id="PTHR37305:SF1">
    <property type="entry name" value="MEMBRANE PROTEIN"/>
    <property type="match status" value="1"/>
</dbReference>
<feature type="transmembrane region" description="Helical" evidence="1">
    <location>
        <begin position="210"/>
        <end position="230"/>
    </location>
</feature>
<sequence>MFDLVKFELKKIIARPSTRYTCLAVVLALCAIMTLNVLQTKTTSNTEEILSGFDAIHQRQAAAEEHAGVLSGDRVAEEVAAYYDLAFSELDPSEIASMSNAAAYDAVSLTYDDETWSELYGAGYYPWLFSAWNSGGKEPIQVSALLGPDPEVPFYDAIEEKVQATLDDGQEGSWVYSDAERAFWTNKQQQVAEPLSYGYAGGWENIMDCIAFAAFAMIAVCVGLAPMFAGEYRERTDSVLLASRYGRTKLIGAKLVASFVFATAVFAVCAVIICGVSLGAYGAGGGDLPAQVMALSSPYALTMAQCAGIMVGLAYLMTLGFAALTFLLSSVLRSVLSIFAIDVALVLLTGMVPTGGLGILTHLVVLFPTSGLVAPTMFWRYMSYPLGGLVLDHPAMMALVYGVMVLACVPLSAWAFRRHEVA</sequence>
<evidence type="ECO:0000313" key="2">
    <source>
        <dbReference type="EMBL" id="EJZ83259.1"/>
    </source>
</evidence>
<keyword evidence="1" id="KW-0472">Membrane</keyword>
<organism evidence="2 3">
    <name type="scientific">Slackia piriformis YIT 12062</name>
    <dbReference type="NCBI Taxonomy" id="742818"/>
    <lineage>
        <taxon>Bacteria</taxon>
        <taxon>Bacillati</taxon>
        <taxon>Actinomycetota</taxon>
        <taxon>Coriobacteriia</taxon>
        <taxon>Eggerthellales</taxon>
        <taxon>Eggerthellaceae</taxon>
        <taxon>Slackia</taxon>
    </lineage>
</organism>
<dbReference type="PATRIC" id="fig|742818.3.peg.1878"/>
<gene>
    <name evidence="2" type="ORF">HMPREF9451_01777</name>
</gene>
<feature type="transmembrane region" description="Helical" evidence="1">
    <location>
        <begin position="394"/>
        <end position="416"/>
    </location>
</feature>
<dbReference type="InParanoid" id="K0YUU3"/>
<dbReference type="PANTHER" id="PTHR37305">
    <property type="entry name" value="INTEGRAL MEMBRANE PROTEIN-RELATED"/>
    <property type="match status" value="1"/>
</dbReference>
<protein>
    <submittedName>
        <fullName evidence="2">Uncharacterized protein</fullName>
    </submittedName>
</protein>
<dbReference type="GO" id="GO:0005886">
    <property type="term" value="C:plasma membrane"/>
    <property type="evidence" value="ECO:0007669"/>
    <property type="project" value="UniProtKB-SubCell"/>
</dbReference>
<dbReference type="OrthoDB" id="1700423at2"/>
<dbReference type="RefSeq" id="WP_009139955.1">
    <property type="nucleotide sequence ID" value="NZ_JH815199.1"/>
</dbReference>
<proteinExistence type="predicted"/>
<dbReference type="Proteomes" id="UP000006069">
    <property type="component" value="Unassembled WGS sequence"/>
</dbReference>